<accession>A8S067</accession>
<protein>
    <recommendedName>
        <fullName evidence="3">DUF3793 family protein</fullName>
    </recommendedName>
</protein>
<reference evidence="1 2" key="1">
    <citation type="submission" date="2007-08" db="EMBL/GenBank/DDBJ databases">
        <authorList>
            <person name="Fulton L."/>
            <person name="Clifton S."/>
            <person name="Fulton B."/>
            <person name="Xu J."/>
            <person name="Minx P."/>
            <person name="Pepin K.H."/>
            <person name="Johnson M."/>
            <person name="Thiruvilangam P."/>
            <person name="Bhonagiri V."/>
            <person name="Nash W.E."/>
            <person name="Mardis E.R."/>
            <person name="Wilson R.K."/>
        </authorList>
    </citation>
    <scope>NUCLEOTIDE SEQUENCE [LARGE SCALE GENOMIC DNA]</scope>
    <source>
        <strain evidence="2">ATCC BAA-613 / DSM 15670 / CCUG 46953 / JCM 12243 / WAL 16351</strain>
    </source>
</reference>
<dbReference type="EMBL" id="ABCC02000041">
    <property type="protein sequence ID" value="EDP14205.1"/>
    <property type="molecule type" value="Genomic_DNA"/>
</dbReference>
<dbReference type="eggNOG" id="ENOG5032SGE">
    <property type="taxonomic scope" value="Bacteria"/>
</dbReference>
<organism evidence="1 2">
    <name type="scientific">Enterocloster bolteae (strain ATCC BAA-613 / DSM 15670 / CCUG 46953 / JCM 12243 / WAL 16351)</name>
    <name type="common">Clostridium bolteae</name>
    <dbReference type="NCBI Taxonomy" id="411902"/>
    <lineage>
        <taxon>Bacteria</taxon>
        <taxon>Bacillati</taxon>
        <taxon>Bacillota</taxon>
        <taxon>Clostridia</taxon>
        <taxon>Lachnospirales</taxon>
        <taxon>Lachnospiraceae</taxon>
        <taxon>Enterocloster</taxon>
    </lineage>
</organism>
<dbReference type="InterPro" id="IPR024523">
    <property type="entry name" value="DUF3793"/>
</dbReference>
<dbReference type="GeneID" id="97203602"/>
<evidence type="ECO:0008006" key="3">
    <source>
        <dbReference type="Google" id="ProtNLM"/>
    </source>
</evidence>
<name>A8S067_ENTBW</name>
<dbReference type="Pfam" id="PF12672">
    <property type="entry name" value="DUF3793"/>
    <property type="match status" value="1"/>
</dbReference>
<evidence type="ECO:0000313" key="1">
    <source>
        <dbReference type="EMBL" id="EDP14205.1"/>
    </source>
</evidence>
<proteinExistence type="predicted"/>
<dbReference type="AlphaFoldDB" id="A8S067"/>
<dbReference type="PaxDb" id="411902-CLOBOL_05597"/>
<sequence>MSEELFVSQSAPTLAGIKTGNLFTAEFVNHEIAMDEIRQLNVSLTPKGVRVIPLRESKNRMLIYVYRPNCLQVDFTNEDLLEMLRNLKYPVSNPERCIVCLAQRLRECEVFPHEIGLFLGYPPEDVKGFIENKAQNYKIVGTWKVYGDEREAEKRFNRFRKCTADYCMRMEKGSTLDKLAVAL</sequence>
<reference evidence="1 2" key="2">
    <citation type="submission" date="2007-09" db="EMBL/GenBank/DDBJ databases">
        <title>Draft genome sequence of Clostridium bolteae (ATCC BAA-613).</title>
        <authorList>
            <person name="Sudarsanam P."/>
            <person name="Ley R."/>
            <person name="Guruge J."/>
            <person name="Turnbaugh P.J."/>
            <person name="Mahowald M."/>
            <person name="Liep D."/>
            <person name="Gordon J."/>
        </authorList>
    </citation>
    <scope>NUCLEOTIDE SEQUENCE [LARGE SCALE GENOMIC DNA]</scope>
    <source>
        <strain evidence="2">ATCC BAA-613 / DSM 15670 / CCUG 46953 / JCM 12243 / WAL 16351</strain>
    </source>
</reference>
<comment type="caution">
    <text evidence="1">The sequence shown here is derived from an EMBL/GenBank/DDBJ whole genome shotgun (WGS) entry which is preliminary data.</text>
</comment>
<dbReference type="HOGENOM" id="CLU_080981_1_0_9"/>
<dbReference type="Proteomes" id="UP000005396">
    <property type="component" value="Unassembled WGS sequence"/>
</dbReference>
<evidence type="ECO:0000313" key="2">
    <source>
        <dbReference type="Proteomes" id="UP000005396"/>
    </source>
</evidence>
<gene>
    <name evidence="1" type="ORF">CLOBOL_05597</name>
</gene>
<dbReference type="RefSeq" id="WP_007037935.1">
    <property type="nucleotide sequence ID" value="NZ_DS480696.1"/>
</dbReference>